<dbReference type="AlphaFoldDB" id="G9YGH5"/>
<comment type="similarity">
    <text evidence="1 10 11">Belongs to the HAM1 NTPase family.</text>
</comment>
<gene>
    <name evidence="12" type="ORF">HMPREF0080_00739</name>
</gene>
<dbReference type="PANTHER" id="PTHR11067:SF9">
    <property type="entry name" value="INOSINE TRIPHOSPHATE PYROPHOSPHATASE"/>
    <property type="match status" value="1"/>
</dbReference>
<evidence type="ECO:0000256" key="11">
    <source>
        <dbReference type="RuleBase" id="RU003781"/>
    </source>
</evidence>
<evidence type="ECO:0000256" key="9">
    <source>
        <dbReference type="ARBA" id="ARBA00052017"/>
    </source>
</evidence>
<dbReference type="InterPro" id="IPR002637">
    <property type="entry name" value="RdgB/HAM1"/>
</dbReference>
<evidence type="ECO:0000256" key="2">
    <source>
        <dbReference type="ARBA" id="ARBA00011738"/>
    </source>
</evidence>
<evidence type="ECO:0000256" key="7">
    <source>
        <dbReference type="ARBA" id="ARBA00023080"/>
    </source>
</evidence>
<evidence type="ECO:0000256" key="1">
    <source>
        <dbReference type="ARBA" id="ARBA00008023"/>
    </source>
</evidence>
<dbReference type="InterPro" id="IPR029001">
    <property type="entry name" value="ITPase-like_fam"/>
</dbReference>
<evidence type="ECO:0000256" key="3">
    <source>
        <dbReference type="ARBA" id="ARBA00022723"/>
    </source>
</evidence>
<evidence type="ECO:0000256" key="10">
    <source>
        <dbReference type="HAMAP-Rule" id="MF_01405"/>
    </source>
</evidence>
<comment type="catalytic activity">
    <reaction evidence="8 10">
        <text>dITP + H2O = dIMP + diphosphate + H(+)</text>
        <dbReference type="Rhea" id="RHEA:28342"/>
        <dbReference type="ChEBI" id="CHEBI:15377"/>
        <dbReference type="ChEBI" id="CHEBI:15378"/>
        <dbReference type="ChEBI" id="CHEBI:33019"/>
        <dbReference type="ChEBI" id="CHEBI:61194"/>
        <dbReference type="ChEBI" id="CHEBI:61382"/>
        <dbReference type="EC" id="3.6.1.66"/>
    </reaction>
</comment>
<evidence type="ECO:0000256" key="4">
    <source>
        <dbReference type="ARBA" id="ARBA00022741"/>
    </source>
</evidence>
<keyword evidence="7 10" id="KW-0546">Nucleotide metabolism</keyword>
<evidence type="ECO:0000313" key="12">
    <source>
        <dbReference type="EMBL" id="EHM42197.1"/>
    </source>
</evidence>
<feature type="binding site" evidence="10">
    <location>
        <begin position="12"/>
        <end position="17"/>
    </location>
    <ligand>
        <name>substrate</name>
    </ligand>
</feature>
<dbReference type="RefSeq" id="WP_006789729.1">
    <property type="nucleotide sequence ID" value="NZ_JH417574.1"/>
</dbReference>
<keyword evidence="13" id="KW-1185">Reference proteome</keyword>
<dbReference type="GO" id="GO:0000166">
    <property type="term" value="F:nucleotide binding"/>
    <property type="evidence" value="ECO:0007669"/>
    <property type="project" value="UniProtKB-KW"/>
</dbReference>
<comment type="caution">
    <text evidence="10">Lacks conserved residue(s) required for the propagation of feature annotation.</text>
</comment>
<name>G9YGH5_9FIRM</name>
<dbReference type="eggNOG" id="COG0127">
    <property type="taxonomic scope" value="Bacteria"/>
</dbReference>
<feature type="active site" description="Proton acceptor" evidence="10">
    <location>
        <position position="75"/>
    </location>
</feature>
<dbReference type="PANTHER" id="PTHR11067">
    <property type="entry name" value="INOSINE TRIPHOSPHATE PYROPHOSPHATASE/HAM1 PROTEIN"/>
    <property type="match status" value="1"/>
</dbReference>
<dbReference type="CDD" id="cd00515">
    <property type="entry name" value="HAM1"/>
    <property type="match status" value="1"/>
</dbReference>
<dbReference type="GO" id="GO:0036222">
    <property type="term" value="F:XTP diphosphatase activity"/>
    <property type="evidence" value="ECO:0007669"/>
    <property type="project" value="UniProtKB-UniRule"/>
</dbReference>
<keyword evidence="3 10" id="KW-0479">Metal-binding</keyword>
<keyword evidence="6 10" id="KW-0460">Magnesium</keyword>
<dbReference type="GO" id="GO:0005829">
    <property type="term" value="C:cytosol"/>
    <property type="evidence" value="ECO:0007669"/>
    <property type="project" value="TreeGrafter"/>
</dbReference>
<dbReference type="HOGENOM" id="CLU_082080_0_2_9"/>
<evidence type="ECO:0000256" key="5">
    <source>
        <dbReference type="ARBA" id="ARBA00022801"/>
    </source>
</evidence>
<organism evidence="12 13">
    <name type="scientific">Anaeroglobus geminatus F0357</name>
    <dbReference type="NCBI Taxonomy" id="861450"/>
    <lineage>
        <taxon>Bacteria</taxon>
        <taxon>Bacillati</taxon>
        <taxon>Bacillota</taxon>
        <taxon>Negativicutes</taxon>
        <taxon>Veillonellales</taxon>
        <taxon>Veillonellaceae</taxon>
        <taxon>Anaeroglobus</taxon>
    </lineage>
</organism>
<feature type="binding site" evidence="10">
    <location>
        <position position="76"/>
    </location>
    <ligand>
        <name>substrate</name>
    </ligand>
</feature>
<dbReference type="GO" id="GO:0009146">
    <property type="term" value="P:purine nucleoside triphosphate catabolic process"/>
    <property type="evidence" value="ECO:0007669"/>
    <property type="project" value="UniProtKB-UniRule"/>
</dbReference>
<dbReference type="NCBIfam" id="NF011397">
    <property type="entry name" value="PRK14822.1"/>
    <property type="match status" value="1"/>
</dbReference>
<dbReference type="Pfam" id="PF01725">
    <property type="entry name" value="Ham1p_like"/>
    <property type="match status" value="1"/>
</dbReference>
<dbReference type="EC" id="3.6.1.66" evidence="10"/>
<reference evidence="12 13" key="1">
    <citation type="submission" date="2011-08" db="EMBL/GenBank/DDBJ databases">
        <authorList>
            <person name="Weinstock G."/>
            <person name="Sodergren E."/>
            <person name="Clifton S."/>
            <person name="Fulton L."/>
            <person name="Fulton B."/>
            <person name="Courtney L."/>
            <person name="Fronick C."/>
            <person name="Harrison M."/>
            <person name="Strong C."/>
            <person name="Farmer C."/>
            <person name="Delahaunty K."/>
            <person name="Markovic C."/>
            <person name="Hall O."/>
            <person name="Minx P."/>
            <person name="Tomlinson C."/>
            <person name="Mitreva M."/>
            <person name="Hou S."/>
            <person name="Chen J."/>
            <person name="Wollam A."/>
            <person name="Pepin K.H."/>
            <person name="Johnson M."/>
            <person name="Bhonagiri V."/>
            <person name="Zhang X."/>
            <person name="Suruliraj S."/>
            <person name="Warren W."/>
            <person name="Chinwalla A."/>
            <person name="Mardis E.R."/>
            <person name="Wilson R.K."/>
        </authorList>
    </citation>
    <scope>NUCLEOTIDE SEQUENCE [LARGE SCALE GENOMIC DNA]</scope>
    <source>
        <strain evidence="12 13">F0357</strain>
    </source>
</reference>
<evidence type="ECO:0000256" key="8">
    <source>
        <dbReference type="ARBA" id="ARBA00051875"/>
    </source>
</evidence>
<dbReference type="InterPro" id="IPR020922">
    <property type="entry name" value="dITP/XTP_pyrophosphatase"/>
</dbReference>
<dbReference type="HAMAP" id="MF_01405">
    <property type="entry name" value="Non_canon_purine_NTPase"/>
    <property type="match status" value="1"/>
</dbReference>
<keyword evidence="5 10" id="KW-0378">Hydrolase</keyword>
<dbReference type="Proteomes" id="UP000005481">
    <property type="component" value="Unassembled WGS sequence"/>
</dbReference>
<feature type="binding site" evidence="10">
    <location>
        <position position="75"/>
    </location>
    <ligand>
        <name>Mg(2+)</name>
        <dbReference type="ChEBI" id="CHEBI:18420"/>
    </ligand>
</feature>
<dbReference type="SUPFAM" id="SSF52972">
    <property type="entry name" value="ITPase-like"/>
    <property type="match status" value="1"/>
</dbReference>
<dbReference type="NCBIfam" id="TIGR00042">
    <property type="entry name" value="RdgB/HAM1 family non-canonical purine NTP pyrophosphatase"/>
    <property type="match status" value="1"/>
</dbReference>
<protein>
    <recommendedName>
        <fullName evidence="10">dITP/XTP pyrophosphatase</fullName>
        <ecNumber evidence="10">3.6.1.66</ecNumber>
    </recommendedName>
    <alternativeName>
        <fullName evidence="10">Non-canonical purine NTP pyrophosphatase</fullName>
    </alternativeName>
    <alternativeName>
        <fullName evidence="10">Non-standard purine NTP pyrophosphatase</fullName>
    </alternativeName>
    <alternativeName>
        <fullName evidence="10">Nucleoside-triphosphate diphosphatase</fullName>
    </alternativeName>
    <alternativeName>
        <fullName evidence="10">Nucleoside-triphosphate pyrophosphatase</fullName>
        <shortName evidence="10">NTPase</shortName>
    </alternativeName>
</protein>
<comment type="caution">
    <text evidence="12">The sequence shown here is derived from an EMBL/GenBank/DDBJ whole genome shotgun (WGS) entry which is preliminary data.</text>
</comment>
<dbReference type="GO" id="GO:0046872">
    <property type="term" value="F:metal ion binding"/>
    <property type="evidence" value="ECO:0007669"/>
    <property type="project" value="UniProtKB-KW"/>
</dbReference>
<comment type="cofactor">
    <cofactor evidence="10">
        <name>Mg(2+)</name>
        <dbReference type="ChEBI" id="CHEBI:18420"/>
    </cofactor>
    <text evidence="10">Binds 1 Mg(2+) ion per subunit.</text>
</comment>
<dbReference type="OrthoDB" id="9807456at2"/>
<feature type="binding site" evidence="10">
    <location>
        <begin position="158"/>
        <end position="161"/>
    </location>
    <ligand>
        <name>substrate</name>
    </ligand>
</feature>
<dbReference type="GO" id="GO:0035870">
    <property type="term" value="F:dITP diphosphatase activity"/>
    <property type="evidence" value="ECO:0007669"/>
    <property type="project" value="UniProtKB-UniRule"/>
</dbReference>
<dbReference type="GO" id="GO:0017111">
    <property type="term" value="F:ribonucleoside triphosphate phosphatase activity"/>
    <property type="evidence" value="ECO:0007669"/>
    <property type="project" value="InterPro"/>
</dbReference>
<feature type="binding site" evidence="10">
    <location>
        <begin position="186"/>
        <end position="187"/>
    </location>
    <ligand>
        <name>substrate</name>
    </ligand>
</feature>
<feature type="binding site" evidence="10">
    <location>
        <position position="181"/>
    </location>
    <ligand>
        <name>substrate</name>
    </ligand>
</feature>
<comment type="catalytic activity">
    <reaction evidence="9 10">
        <text>XTP + H2O = XMP + diphosphate + H(+)</text>
        <dbReference type="Rhea" id="RHEA:28610"/>
        <dbReference type="ChEBI" id="CHEBI:15377"/>
        <dbReference type="ChEBI" id="CHEBI:15378"/>
        <dbReference type="ChEBI" id="CHEBI:33019"/>
        <dbReference type="ChEBI" id="CHEBI:57464"/>
        <dbReference type="ChEBI" id="CHEBI:61314"/>
        <dbReference type="EC" id="3.6.1.66"/>
    </reaction>
</comment>
<accession>G9YGH5</accession>
<dbReference type="PATRIC" id="fig|861450.3.peg.707"/>
<dbReference type="GO" id="GO:0009117">
    <property type="term" value="P:nucleotide metabolic process"/>
    <property type="evidence" value="ECO:0007669"/>
    <property type="project" value="UniProtKB-KW"/>
</dbReference>
<evidence type="ECO:0000256" key="6">
    <source>
        <dbReference type="ARBA" id="ARBA00022842"/>
    </source>
</evidence>
<dbReference type="Gene3D" id="3.90.950.10">
    <property type="match status" value="1"/>
</dbReference>
<sequence length="199" mass="21513">MEKQTRTLVIATKNEGKLREFKAVLEPLGFSAVPVGDIDAAIAEPKETGMTFAENAALKATYYMDKTGYSCLADDSGLIVDVLHGRPGVYSARYAGPQHNDADNNAKLLAELSGVPAEKRTARYACVLVLARPGRELLTAEGTCEGIILNTPAGDNGFGYDPYFYIPEKGKTMAEMSLAEKNGLSHRGKALRKLTDLLR</sequence>
<keyword evidence="4 10" id="KW-0547">Nucleotide-binding</keyword>
<comment type="catalytic activity">
    <reaction evidence="10">
        <text>ITP + H2O = IMP + diphosphate + H(+)</text>
        <dbReference type="Rhea" id="RHEA:29399"/>
        <dbReference type="ChEBI" id="CHEBI:15377"/>
        <dbReference type="ChEBI" id="CHEBI:15378"/>
        <dbReference type="ChEBI" id="CHEBI:33019"/>
        <dbReference type="ChEBI" id="CHEBI:58053"/>
        <dbReference type="ChEBI" id="CHEBI:61402"/>
        <dbReference type="EC" id="3.6.1.66"/>
    </reaction>
</comment>
<dbReference type="EMBL" id="AGCJ01000023">
    <property type="protein sequence ID" value="EHM42197.1"/>
    <property type="molecule type" value="Genomic_DNA"/>
</dbReference>
<comment type="function">
    <text evidence="10">Pyrophosphatase that catalyzes the hydrolysis of nucleoside triphosphates to their monophosphate derivatives, with a high preference for the non-canonical purine nucleotides XTP (xanthosine triphosphate), dITP (deoxyinosine triphosphate) and ITP. Seems to function as a house-cleaning enzyme that removes non-canonical purine nucleotides from the nucleotide pool, thus preventing their incorporation into DNA/RNA and avoiding chromosomal lesions.</text>
</comment>
<dbReference type="STRING" id="861450.HMPREF0080_00739"/>
<comment type="subunit">
    <text evidence="2 10">Homodimer.</text>
</comment>
<evidence type="ECO:0000313" key="13">
    <source>
        <dbReference type="Proteomes" id="UP000005481"/>
    </source>
</evidence>
<dbReference type="FunFam" id="3.90.950.10:FF:000001">
    <property type="entry name" value="dITP/XTP pyrophosphatase"/>
    <property type="match status" value="1"/>
</dbReference>
<proteinExistence type="inferred from homology"/>
<dbReference type="GO" id="GO:0036220">
    <property type="term" value="F:ITP diphosphatase activity"/>
    <property type="evidence" value="ECO:0007669"/>
    <property type="project" value="UniProtKB-UniRule"/>
</dbReference>